<dbReference type="AlphaFoldDB" id="A0A316AGL5"/>
<evidence type="ECO:0000313" key="2">
    <source>
        <dbReference type="Proteomes" id="UP000245469"/>
    </source>
</evidence>
<dbReference type="Proteomes" id="UP000245469">
    <property type="component" value="Unassembled WGS sequence"/>
</dbReference>
<gene>
    <name evidence="1" type="ORF">BXY45_10138</name>
</gene>
<dbReference type="EMBL" id="QGDQ01000001">
    <property type="protein sequence ID" value="PWJ56064.1"/>
    <property type="molecule type" value="Genomic_DNA"/>
</dbReference>
<keyword evidence="2" id="KW-1185">Reference proteome</keyword>
<evidence type="ECO:0000313" key="1">
    <source>
        <dbReference type="EMBL" id="PWJ56064.1"/>
    </source>
</evidence>
<accession>A0A316AGL5</accession>
<evidence type="ECO:0008006" key="3">
    <source>
        <dbReference type="Google" id="ProtNLM"/>
    </source>
</evidence>
<proteinExistence type="predicted"/>
<comment type="caution">
    <text evidence="1">The sequence shown here is derived from an EMBL/GenBank/DDBJ whole genome shotgun (WGS) entry which is preliminary data.</text>
</comment>
<sequence length="284" mass="31957">MGDVDHLVYISFGEGRHVDEVRFSVQTAARHLPTGGGSWRITLWTDRPEQWKDLPVEVVEVSSEQARAWMGPHQYVWRAKIEVLSAALEASGGGRCLYVDGDTWWKRSPSVVFDRIGPGRSVMHLREGRPPAPEVAALQHVLGRHEPLDLTGRPWAFPADRDSWNAGVIGLHPADAAVCAEVAHLTDQLLEHGFDDHSHTSEQLAFAVGLASRTTVSESRDAVIHYWPSEMREPFGAALADDRASRHSPQERFERLWGRRPRPTLQRRAKDTAKRALRRVGVRR</sequence>
<protein>
    <recommendedName>
        <fullName evidence="3">Nucleotide-diphospho-sugar transferase</fullName>
    </recommendedName>
</protein>
<reference evidence="1 2" key="1">
    <citation type="submission" date="2018-03" db="EMBL/GenBank/DDBJ databases">
        <title>Genomic Encyclopedia of Archaeal and Bacterial Type Strains, Phase II (KMG-II): from individual species to whole genera.</title>
        <authorList>
            <person name="Goeker M."/>
        </authorList>
    </citation>
    <scope>NUCLEOTIDE SEQUENCE [LARGE SCALE GENOMIC DNA]</scope>
    <source>
        <strain evidence="1 2">DSM 44889</strain>
    </source>
</reference>
<organism evidence="1 2">
    <name type="scientific">Quadrisphaera granulorum</name>
    <dbReference type="NCBI Taxonomy" id="317664"/>
    <lineage>
        <taxon>Bacteria</taxon>
        <taxon>Bacillati</taxon>
        <taxon>Actinomycetota</taxon>
        <taxon>Actinomycetes</taxon>
        <taxon>Kineosporiales</taxon>
        <taxon>Kineosporiaceae</taxon>
        <taxon>Quadrisphaera</taxon>
    </lineage>
</organism>
<name>A0A316AGL5_9ACTN</name>